<evidence type="ECO:0000259" key="8">
    <source>
        <dbReference type="PROSITE" id="PS50011"/>
    </source>
</evidence>
<keyword evidence="4 9" id="KW-0418">Kinase</keyword>
<dbReference type="PROSITE" id="PS50011">
    <property type="entry name" value="PROTEIN_KINASE_DOM"/>
    <property type="match status" value="1"/>
</dbReference>
<dbReference type="InterPro" id="IPR000719">
    <property type="entry name" value="Prot_kinase_dom"/>
</dbReference>
<dbReference type="PANTHER" id="PTHR45646">
    <property type="entry name" value="SERINE/THREONINE-PROTEIN KINASE DOA-RELATED"/>
    <property type="match status" value="1"/>
</dbReference>
<keyword evidence="2" id="KW-0808">Transferase</keyword>
<accession>A0A9P6WCK8</accession>
<dbReference type="PROSITE" id="PS00107">
    <property type="entry name" value="PROTEIN_KINASE_ATP"/>
    <property type="match status" value="1"/>
</dbReference>
<evidence type="ECO:0000256" key="2">
    <source>
        <dbReference type="ARBA" id="ARBA00022679"/>
    </source>
</evidence>
<dbReference type="Gene3D" id="3.30.200.20">
    <property type="entry name" value="Phosphorylase Kinase, domain 1"/>
    <property type="match status" value="1"/>
</dbReference>
<dbReference type="GO" id="GO:0005524">
    <property type="term" value="F:ATP binding"/>
    <property type="evidence" value="ECO:0007669"/>
    <property type="project" value="UniProtKB-UniRule"/>
</dbReference>
<evidence type="ECO:0000256" key="7">
    <source>
        <dbReference type="SAM" id="MobiDB-lite"/>
    </source>
</evidence>
<reference evidence="9 10" key="1">
    <citation type="submission" date="2020-11" db="EMBL/GenBank/DDBJ databases">
        <title>Kefir isolates.</title>
        <authorList>
            <person name="Marcisauskas S."/>
            <person name="Kim Y."/>
            <person name="Blasche S."/>
        </authorList>
    </citation>
    <scope>NUCLEOTIDE SEQUENCE [LARGE SCALE GENOMIC DNA]</scope>
    <source>
        <strain evidence="9 10">OG2</strain>
    </source>
</reference>
<feature type="binding site" evidence="6">
    <location>
        <position position="298"/>
    </location>
    <ligand>
        <name>ATP</name>
        <dbReference type="ChEBI" id="CHEBI:30616"/>
    </ligand>
</feature>
<evidence type="ECO:0000256" key="3">
    <source>
        <dbReference type="ARBA" id="ARBA00022741"/>
    </source>
</evidence>
<comment type="caution">
    <text evidence="9">The sequence shown here is derived from an EMBL/GenBank/DDBJ whole genome shotgun (WGS) entry which is preliminary data.</text>
</comment>
<dbReference type="CDD" id="cd14134">
    <property type="entry name" value="PKc_CLK"/>
    <property type="match status" value="1"/>
</dbReference>
<sequence length="677" mass="79147">MARSEILTHMNNNNNSTTTKNTRKRQRDNFLLSPQNNTTNMNDTNNNLIINHTNNNNEQDDDDILYQDKIINEMLNKQTNYLNNNLTIDKIDNNNNNNNTNNTNNDYNALKQPIQRFYNYDNNHNDTKQISIGTTNVKKQRTISLPQLPLSKLDLFNLNLNNNDSNYIDNIPIRTQNDNELLNLTGSSTKTLQSNKSVPLRIIQQQHEHEEEEPHSHHLHTNFLLNRKFKKRSKSSSINNTNTMDYFKTDENGHYIYQDNDTFGEQNKFIAKELLGQGTFGKVLKCFDQIDQRFVAVKIIRSVDRYREAAKTELRVLNTIAQNDITGTFQCLLLLDYFDYKNHICLITNLHGKSIYDFMCSNGIGRFPGSHIQAIARQLIRSICFLHDLNIIHTDIKPENILLCDDQNFIQYQLPEKIVKKLSPRRRNASNNGIRKILQNPEIKIIDFGSAIFYDEYHPPIISTRHYRAPEIVLGLSWSYPCDIWSIACVLVELATGESLYPIHNNFEHMVMMQKINQLEIPEKLIDTMFYKYDNNIGNLPQDLNSTVIKHFNKNTKKLIWPEIDNFTGKTITDKNVIKRIENNVTSLDQLIGKFIRNDLNDPNFIINSKISPEQNWLQLQSLTKQSKETFLFWYYFLDLLNKMFEFDPTKRITAKQALDHEWFNLGILDEGITSFY</sequence>
<dbReference type="Pfam" id="PF00069">
    <property type="entry name" value="Pkinase"/>
    <property type="match status" value="1"/>
</dbReference>
<dbReference type="PROSITE" id="PS00108">
    <property type="entry name" value="PROTEIN_KINASE_ST"/>
    <property type="match status" value="1"/>
</dbReference>
<name>A0A9P6WCK8_MAUEX</name>
<evidence type="ECO:0000313" key="10">
    <source>
        <dbReference type="Proteomes" id="UP000750334"/>
    </source>
</evidence>
<dbReference type="OrthoDB" id="283111at2759"/>
<keyword evidence="5 6" id="KW-0067">ATP-binding</keyword>
<dbReference type="GO" id="GO:0043484">
    <property type="term" value="P:regulation of RNA splicing"/>
    <property type="evidence" value="ECO:0007669"/>
    <property type="project" value="TreeGrafter"/>
</dbReference>
<dbReference type="SMART" id="SM00220">
    <property type="entry name" value="S_TKc"/>
    <property type="match status" value="1"/>
</dbReference>
<keyword evidence="1" id="KW-0723">Serine/threonine-protein kinase</keyword>
<dbReference type="InterPro" id="IPR011009">
    <property type="entry name" value="Kinase-like_dom_sf"/>
</dbReference>
<dbReference type="GO" id="GO:0004674">
    <property type="term" value="F:protein serine/threonine kinase activity"/>
    <property type="evidence" value="ECO:0007669"/>
    <property type="project" value="UniProtKB-KW"/>
</dbReference>
<proteinExistence type="predicted"/>
<organism evidence="9 10">
    <name type="scientific">Maudiozyma exigua</name>
    <name type="common">Yeast</name>
    <name type="synonym">Kazachstania exigua</name>
    <dbReference type="NCBI Taxonomy" id="34358"/>
    <lineage>
        <taxon>Eukaryota</taxon>
        <taxon>Fungi</taxon>
        <taxon>Dikarya</taxon>
        <taxon>Ascomycota</taxon>
        <taxon>Saccharomycotina</taxon>
        <taxon>Saccharomycetes</taxon>
        <taxon>Saccharomycetales</taxon>
        <taxon>Saccharomycetaceae</taxon>
        <taxon>Maudiozyma</taxon>
    </lineage>
</organism>
<dbReference type="AlphaFoldDB" id="A0A9P6WCK8"/>
<evidence type="ECO:0000256" key="4">
    <source>
        <dbReference type="ARBA" id="ARBA00022777"/>
    </source>
</evidence>
<evidence type="ECO:0000256" key="1">
    <source>
        <dbReference type="ARBA" id="ARBA00022527"/>
    </source>
</evidence>
<evidence type="ECO:0000313" key="9">
    <source>
        <dbReference type="EMBL" id="KAG0669307.1"/>
    </source>
</evidence>
<dbReference type="Proteomes" id="UP000750334">
    <property type="component" value="Unassembled WGS sequence"/>
</dbReference>
<protein>
    <submittedName>
        <fullName evidence="9">Dual specificity protein kinase kns1</fullName>
    </submittedName>
</protein>
<dbReference type="SUPFAM" id="SSF56112">
    <property type="entry name" value="Protein kinase-like (PK-like)"/>
    <property type="match status" value="1"/>
</dbReference>
<dbReference type="EMBL" id="PUHR01000044">
    <property type="protein sequence ID" value="KAG0669307.1"/>
    <property type="molecule type" value="Genomic_DNA"/>
</dbReference>
<dbReference type="InterPro" id="IPR017441">
    <property type="entry name" value="Protein_kinase_ATP_BS"/>
</dbReference>
<dbReference type="Gene3D" id="1.10.510.10">
    <property type="entry name" value="Transferase(Phosphotransferase) domain 1"/>
    <property type="match status" value="2"/>
</dbReference>
<dbReference type="GO" id="GO:0005634">
    <property type="term" value="C:nucleus"/>
    <property type="evidence" value="ECO:0007669"/>
    <property type="project" value="TreeGrafter"/>
</dbReference>
<keyword evidence="3 6" id="KW-0547">Nucleotide-binding</keyword>
<keyword evidence="10" id="KW-1185">Reference proteome</keyword>
<evidence type="ECO:0000256" key="6">
    <source>
        <dbReference type="PROSITE-ProRule" id="PRU10141"/>
    </source>
</evidence>
<dbReference type="PANTHER" id="PTHR45646:SF11">
    <property type="entry name" value="SERINE_THREONINE-PROTEIN KINASE DOA"/>
    <property type="match status" value="1"/>
</dbReference>
<feature type="domain" description="Protein kinase" evidence="8">
    <location>
        <begin position="269"/>
        <end position="664"/>
    </location>
</feature>
<feature type="compositionally biased region" description="Low complexity" evidence="7">
    <location>
        <begin position="11"/>
        <end position="20"/>
    </location>
</feature>
<feature type="region of interest" description="Disordered" evidence="7">
    <location>
        <begin position="1"/>
        <end position="27"/>
    </location>
</feature>
<dbReference type="InterPro" id="IPR008271">
    <property type="entry name" value="Ser/Thr_kinase_AS"/>
</dbReference>
<gene>
    <name evidence="9" type="primary">KNS1</name>
    <name evidence="9" type="ORF">C6P45_003906</name>
</gene>
<dbReference type="InterPro" id="IPR051175">
    <property type="entry name" value="CLK_kinases"/>
</dbReference>
<evidence type="ECO:0000256" key="5">
    <source>
        <dbReference type="ARBA" id="ARBA00022840"/>
    </source>
</evidence>